<dbReference type="GO" id="GO:0035556">
    <property type="term" value="P:intracellular signal transduction"/>
    <property type="evidence" value="ECO:0007669"/>
    <property type="project" value="InterPro"/>
</dbReference>
<dbReference type="AlphaFoldDB" id="H3D2V5"/>
<accession>H3D2V5</accession>
<dbReference type="InParanoid" id="H3D2V5"/>
<dbReference type="SUPFAM" id="SSF158235">
    <property type="entry name" value="SOCS box-like"/>
    <property type="match status" value="1"/>
</dbReference>
<feature type="domain" description="SOCS box" evidence="3">
    <location>
        <begin position="195"/>
        <end position="248"/>
    </location>
</feature>
<dbReference type="Proteomes" id="UP000007303">
    <property type="component" value="Unassembled WGS sequence"/>
</dbReference>
<keyword evidence="5" id="KW-1185">Reference proteome</keyword>
<dbReference type="SUPFAM" id="SSF48403">
    <property type="entry name" value="Ankyrin repeat"/>
    <property type="match status" value="1"/>
</dbReference>
<evidence type="ECO:0000313" key="5">
    <source>
        <dbReference type="Proteomes" id="UP000007303"/>
    </source>
</evidence>
<organism evidence="4 5">
    <name type="scientific">Tetraodon nigroviridis</name>
    <name type="common">Spotted green pufferfish</name>
    <name type="synonym">Chelonodon nigroviridis</name>
    <dbReference type="NCBI Taxonomy" id="99883"/>
    <lineage>
        <taxon>Eukaryota</taxon>
        <taxon>Metazoa</taxon>
        <taxon>Chordata</taxon>
        <taxon>Craniata</taxon>
        <taxon>Vertebrata</taxon>
        <taxon>Euteleostomi</taxon>
        <taxon>Actinopterygii</taxon>
        <taxon>Neopterygii</taxon>
        <taxon>Teleostei</taxon>
        <taxon>Neoteleostei</taxon>
        <taxon>Acanthomorphata</taxon>
        <taxon>Eupercaria</taxon>
        <taxon>Tetraodontiformes</taxon>
        <taxon>Tetradontoidea</taxon>
        <taxon>Tetraodontidae</taxon>
        <taxon>Tetraodon</taxon>
    </lineage>
</organism>
<dbReference type="Pfam" id="PF07525">
    <property type="entry name" value="SOCS_box"/>
    <property type="match status" value="1"/>
</dbReference>
<evidence type="ECO:0000256" key="1">
    <source>
        <dbReference type="ARBA" id="ARBA00004906"/>
    </source>
</evidence>
<dbReference type="InterPro" id="IPR036036">
    <property type="entry name" value="SOCS_box-like_dom_sf"/>
</dbReference>
<dbReference type="Ensembl" id="ENSTNIT00000015044.1">
    <property type="protein sequence ID" value="ENSTNIP00000014843.1"/>
    <property type="gene ID" value="ENSTNIG00000011885.1"/>
</dbReference>
<dbReference type="InterPro" id="IPR036770">
    <property type="entry name" value="Ankyrin_rpt-contain_sf"/>
</dbReference>
<reference evidence="4" key="2">
    <citation type="submission" date="2025-08" db="UniProtKB">
        <authorList>
            <consortium name="Ensembl"/>
        </authorList>
    </citation>
    <scope>IDENTIFICATION</scope>
</reference>
<evidence type="ECO:0000256" key="2">
    <source>
        <dbReference type="SAM" id="MobiDB-lite"/>
    </source>
</evidence>
<dbReference type="OMA" id="FPQHESP"/>
<dbReference type="HOGENOM" id="CLU_1015516_0_0_1"/>
<dbReference type="UniPathway" id="UPA00143"/>
<name>H3D2V5_TETNG</name>
<reference evidence="5" key="1">
    <citation type="journal article" date="2004" name="Nature">
        <title>Genome duplication in the teleost fish Tetraodon nigroviridis reveals the early vertebrate proto-karyotype.</title>
        <authorList>
            <person name="Jaillon O."/>
            <person name="Aury J.-M."/>
            <person name="Brunet F."/>
            <person name="Petit J.-L."/>
            <person name="Stange-Thomann N."/>
            <person name="Mauceli E."/>
            <person name="Bouneau L."/>
            <person name="Fischer C."/>
            <person name="Ozouf-Costaz C."/>
            <person name="Bernot A."/>
            <person name="Nicaud S."/>
            <person name="Jaffe D."/>
            <person name="Fisher S."/>
            <person name="Lutfalla G."/>
            <person name="Dossat C."/>
            <person name="Segurens B."/>
            <person name="Dasilva C."/>
            <person name="Salanoubat M."/>
            <person name="Levy M."/>
            <person name="Boudet N."/>
            <person name="Castellano S."/>
            <person name="Anthouard V."/>
            <person name="Jubin C."/>
            <person name="Castelli V."/>
            <person name="Katinka M."/>
            <person name="Vacherie B."/>
            <person name="Biemont C."/>
            <person name="Skalli Z."/>
            <person name="Cattolico L."/>
            <person name="Poulain J."/>
            <person name="De Berardinis V."/>
            <person name="Cruaud C."/>
            <person name="Duprat S."/>
            <person name="Brottier P."/>
            <person name="Coutanceau J.-P."/>
            <person name="Gouzy J."/>
            <person name="Parra G."/>
            <person name="Lardier G."/>
            <person name="Chapple C."/>
            <person name="McKernan K.J."/>
            <person name="McEwan P."/>
            <person name="Bosak S."/>
            <person name="Kellis M."/>
            <person name="Volff J.-N."/>
            <person name="Guigo R."/>
            <person name="Zody M.C."/>
            <person name="Mesirov J."/>
            <person name="Lindblad-Toh K."/>
            <person name="Birren B."/>
            <person name="Nusbaum C."/>
            <person name="Kahn D."/>
            <person name="Robinson-Rechavi M."/>
            <person name="Laudet V."/>
            <person name="Schachter V."/>
            <person name="Quetier F."/>
            <person name="Saurin W."/>
            <person name="Scarpelli C."/>
            <person name="Wincker P."/>
            <person name="Lander E.S."/>
            <person name="Weissenbach J."/>
            <person name="Roest Crollius H."/>
        </authorList>
    </citation>
    <scope>NUCLEOTIDE SEQUENCE [LARGE SCALE GENOMIC DNA]</scope>
</reference>
<evidence type="ECO:0000313" key="4">
    <source>
        <dbReference type="Ensembl" id="ENSTNIP00000014843.1"/>
    </source>
</evidence>
<proteinExistence type="predicted"/>
<dbReference type="GeneTree" id="ENSGT01050000247526"/>
<reference evidence="4" key="3">
    <citation type="submission" date="2025-09" db="UniProtKB">
        <authorList>
            <consortium name="Ensembl"/>
        </authorList>
    </citation>
    <scope>IDENTIFICATION</scope>
</reference>
<feature type="compositionally biased region" description="Basic residues" evidence="2">
    <location>
        <begin position="265"/>
        <end position="274"/>
    </location>
</feature>
<protein>
    <recommendedName>
        <fullName evidence="3">SOCS box domain-containing protein</fullName>
    </recommendedName>
</protein>
<dbReference type="Gene3D" id="1.10.750.20">
    <property type="entry name" value="SOCS box"/>
    <property type="match status" value="1"/>
</dbReference>
<dbReference type="PROSITE" id="PS50225">
    <property type="entry name" value="SOCS"/>
    <property type="match status" value="1"/>
</dbReference>
<dbReference type="InterPro" id="IPR001496">
    <property type="entry name" value="SOCS_box"/>
</dbReference>
<feature type="region of interest" description="Disordered" evidence="2">
    <location>
        <begin position="255"/>
        <end position="274"/>
    </location>
</feature>
<comment type="pathway">
    <text evidence="1">Protein modification; protein ubiquitination.</text>
</comment>
<dbReference type="Gene3D" id="1.25.40.20">
    <property type="entry name" value="Ankyrin repeat-containing domain"/>
    <property type="match status" value="1"/>
</dbReference>
<dbReference type="GO" id="GO:0016567">
    <property type="term" value="P:protein ubiquitination"/>
    <property type="evidence" value="ECO:0007669"/>
    <property type="project" value="UniProtKB-UniPathway"/>
</dbReference>
<evidence type="ECO:0000259" key="3">
    <source>
        <dbReference type="PROSITE" id="PS50225"/>
    </source>
</evidence>
<sequence>MVSPMYVAVSRHQSESVRVLLSEGFSPDAQDCTHTLGLHSPLFLALSHTPDKPYSESVRLLVAAGAHMKEEDWFYALATDQTALLQLILEYRWISPPETPTGSGSVFQRDGKVSFQLQELRELLCVALEHVHFAPCWLPVLLKAGLQPSLLLHPHMFDHADSDALNYLLEFVNWTTLPGGLKIILERRREEQTWKPWPHFDTITSLSHMCRLQIRSMLGPDLLMRTSIVQQLPVPSPLHCFLQFRDIQEPSYKHSPLSNQIQRHNNTHQHRHVL</sequence>
<dbReference type="SMART" id="SM00969">
    <property type="entry name" value="SOCS_box"/>
    <property type="match status" value="1"/>
</dbReference>
<dbReference type="STRING" id="99883.ENSTNIP00000014843"/>